<reference evidence="2 3" key="1">
    <citation type="submission" date="2018-06" db="EMBL/GenBank/DDBJ databases">
        <title>Genomic Encyclopedia of Type Strains, Phase IV (KMG-IV): sequencing the most valuable type-strain genomes for metagenomic binning, comparative biology and taxonomic classification.</title>
        <authorList>
            <person name="Goeker M."/>
        </authorList>
    </citation>
    <scope>NUCLEOTIDE SEQUENCE [LARGE SCALE GENOMIC DNA]</scope>
    <source>
        <strain evidence="2 3">DSM 44599</strain>
    </source>
</reference>
<organism evidence="2 3">
    <name type="scientific">Nocardia puris</name>
    <dbReference type="NCBI Taxonomy" id="208602"/>
    <lineage>
        <taxon>Bacteria</taxon>
        <taxon>Bacillati</taxon>
        <taxon>Actinomycetota</taxon>
        <taxon>Actinomycetes</taxon>
        <taxon>Mycobacteriales</taxon>
        <taxon>Nocardiaceae</taxon>
        <taxon>Nocardia</taxon>
    </lineage>
</organism>
<dbReference type="RefSeq" id="WP_157115936.1">
    <property type="nucleotide sequence ID" value="NZ_CP107943.1"/>
</dbReference>
<dbReference type="Proteomes" id="UP000252586">
    <property type="component" value="Unassembled WGS sequence"/>
</dbReference>
<protein>
    <submittedName>
        <fullName evidence="2">Uncharacterized protein</fullName>
    </submittedName>
</protein>
<gene>
    <name evidence="2" type="ORF">DFR74_1572</name>
</gene>
<name>A0A366CSX0_9NOCA</name>
<keyword evidence="3" id="KW-1185">Reference proteome</keyword>
<comment type="caution">
    <text evidence="2">The sequence shown here is derived from an EMBL/GenBank/DDBJ whole genome shotgun (WGS) entry which is preliminary data.</text>
</comment>
<sequence>MTDSLDCGDMPELPEQITLASLFAGAISPENRLTDDERDTSFRRDHTPAEPIHFGE</sequence>
<accession>A0A366CSX0</accession>
<evidence type="ECO:0000313" key="2">
    <source>
        <dbReference type="EMBL" id="RBO78295.1"/>
    </source>
</evidence>
<feature type="region of interest" description="Disordered" evidence="1">
    <location>
        <begin position="27"/>
        <end position="56"/>
    </location>
</feature>
<dbReference type="EMBL" id="QNRE01000057">
    <property type="protein sequence ID" value="RBO78295.1"/>
    <property type="molecule type" value="Genomic_DNA"/>
</dbReference>
<evidence type="ECO:0000313" key="3">
    <source>
        <dbReference type="Proteomes" id="UP000252586"/>
    </source>
</evidence>
<proteinExistence type="predicted"/>
<evidence type="ECO:0000256" key="1">
    <source>
        <dbReference type="SAM" id="MobiDB-lite"/>
    </source>
</evidence>
<dbReference type="AlphaFoldDB" id="A0A366CSX0"/>
<feature type="compositionally biased region" description="Basic and acidic residues" evidence="1">
    <location>
        <begin position="32"/>
        <end position="56"/>
    </location>
</feature>